<feature type="non-terminal residue" evidence="1">
    <location>
        <position position="1"/>
    </location>
</feature>
<protein>
    <submittedName>
        <fullName evidence="1">Uncharacterized protein</fullName>
    </submittedName>
</protein>
<dbReference type="EMBL" id="JAGKQM010000012">
    <property type="protein sequence ID" value="KAH0896922.1"/>
    <property type="molecule type" value="Genomic_DNA"/>
</dbReference>
<dbReference type="Proteomes" id="UP000824890">
    <property type="component" value="Unassembled WGS sequence"/>
</dbReference>
<reference evidence="1 2" key="1">
    <citation type="submission" date="2021-05" db="EMBL/GenBank/DDBJ databases">
        <title>Genome Assembly of Synthetic Allotetraploid Brassica napus Reveals Homoeologous Exchanges between Subgenomes.</title>
        <authorList>
            <person name="Davis J.T."/>
        </authorList>
    </citation>
    <scope>NUCLEOTIDE SEQUENCE [LARGE SCALE GENOMIC DNA]</scope>
    <source>
        <strain evidence="2">cv. Da-Ae</strain>
        <tissue evidence="1">Seedling</tissue>
    </source>
</reference>
<organism evidence="1 2">
    <name type="scientific">Brassica napus</name>
    <name type="common">Rape</name>
    <dbReference type="NCBI Taxonomy" id="3708"/>
    <lineage>
        <taxon>Eukaryota</taxon>
        <taxon>Viridiplantae</taxon>
        <taxon>Streptophyta</taxon>
        <taxon>Embryophyta</taxon>
        <taxon>Tracheophyta</taxon>
        <taxon>Spermatophyta</taxon>
        <taxon>Magnoliopsida</taxon>
        <taxon>eudicotyledons</taxon>
        <taxon>Gunneridae</taxon>
        <taxon>Pentapetalae</taxon>
        <taxon>rosids</taxon>
        <taxon>malvids</taxon>
        <taxon>Brassicales</taxon>
        <taxon>Brassicaceae</taxon>
        <taxon>Brassiceae</taxon>
        <taxon>Brassica</taxon>
    </lineage>
</organism>
<comment type="caution">
    <text evidence="1">The sequence shown here is derived from an EMBL/GenBank/DDBJ whole genome shotgun (WGS) entry which is preliminary data.</text>
</comment>
<feature type="non-terminal residue" evidence="1">
    <location>
        <position position="72"/>
    </location>
</feature>
<gene>
    <name evidence="1" type="ORF">HID58_046490</name>
</gene>
<evidence type="ECO:0000313" key="2">
    <source>
        <dbReference type="Proteomes" id="UP000824890"/>
    </source>
</evidence>
<accession>A0ABQ8AWQ0</accession>
<proteinExistence type="predicted"/>
<name>A0ABQ8AWQ0_BRANA</name>
<sequence length="72" mass="8197">IILYDSWSPAMISAPAFSYVKNCKNGMSPKETEWWYHDDKASLAVNTNVAASDNLLPCIRIHSRQSHSWTIE</sequence>
<evidence type="ECO:0000313" key="1">
    <source>
        <dbReference type="EMBL" id="KAH0896922.1"/>
    </source>
</evidence>
<keyword evidence="2" id="KW-1185">Reference proteome</keyword>